<name>A0A432W568_9GAMM</name>
<protein>
    <submittedName>
        <fullName evidence="1">Uncharacterized protein</fullName>
    </submittedName>
</protein>
<dbReference type="AlphaFoldDB" id="A0A432W568"/>
<comment type="caution">
    <text evidence="1">The sequence shown here is derived from an EMBL/GenBank/DDBJ whole genome shotgun (WGS) entry which is preliminary data.</text>
</comment>
<evidence type="ECO:0000313" key="2">
    <source>
        <dbReference type="Proteomes" id="UP000288293"/>
    </source>
</evidence>
<dbReference type="EMBL" id="PIPL01000001">
    <property type="protein sequence ID" value="RUO25213.1"/>
    <property type="molecule type" value="Genomic_DNA"/>
</dbReference>
<organism evidence="1 2">
    <name type="scientific">Aliidiomarina minuta</name>
    <dbReference type="NCBI Taxonomy" id="880057"/>
    <lineage>
        <taxon>Bacteria</taxon>
        <taxon>Pseudomonadati</taxon>
        <taxon>Pseudomonadota</taxon>
        <taxon>Gammaproteobacteria</taxon>
        <taxon>Alteromonadales</taxon>
        <taxon>Idiomarinaceae</taxon>
        <taxon>Aliidiomarina</taxon>
    </lineage>
</organism>
<dbReference type="Proteomes" id="UP000288293">
    <property type="component" value="Unassembled WGS sequence"/>
</dbReference>
<keyword evidence="2" id="KW-1185">Reference proteome</keyword>
<dbReference type="RefSeq" id="WP_126801910.1">
    <property type="nucleotide sequence ID" value="NZ_PIPL01000001.1"/>
</dbReference>
<reference evidence="1 2" key="1">
    <citation type="journal article" date="2011" name="Front. Microbiol.">
        <title>Genomic signatures of strain selection and enhancement in Bacillus atrophaeus var. globigii, a historical biowarfare simulant.</title>
        <authorList>
            <person name="Gibbons H.S."/>
            <person name="Broomall S.M."/>
            <person name="McNew L.A."/>
            <person name="Daligault H."/>
            <person name="Chapman C."/>
            <person name="Bruce D."/>
            <person name="Karavis M."/>
            <person name="Krepps M."/>
            <person name="McGregor P.A."/>
            <person name="Hong C."/>
            <person name="Park K.H."/>
            <person name="Akmal A."/>
            <person name="Feldman A."/>
            <person name="Lin J.S."/>
            <person name="Chang W.E."/>
            <person name="Higgs B.W."/>
            <person name="Demirev P."/>
            <person name="Lindquist J."/>
            <person name="Liem A."/>
            <person name="Fochler E."/>
            <person name="Read T.D."/>
            <person name="Tapia R."/>
            <person name="Johnson S."/>
            <person name="Bishop-Lilly K.A."/>
            <person name="Detter C."/>
            <person name="Han C."/>
            <person name="Sozhamannan S."/>
            <person name="Rosenzweig C.N."/>
            <person name="Skowronski E.W."/>
        </authorList>
    </citation>
    <scope>NUCLEOTIDE SEQUENCE [LARGE SCALE GENOMIC DNA]</scope>
    <source>
        <strain evidence="1 2">MLST1</strain>
    </source>
</reference>
<proteinExistence type="predicted"/>
<evidence type="ECO:0000313" key="1">
    <source>
        <dbReference type="EMBL" id="RUO25213.1"/>
    </source>
</evidence>
<gene>
    <name evidence="1" type="ORF">CWE09_00250</name>
</gene>
<dbReference type="OrthoDB" id="6238689at2"/>
<accession>A0A432W568</accession>
<sequence length="79" mass="9132">MSPGPLQPQLETLLQQHLQVQSVVWLAATEHHWPSRYQLQANDWDSILERLLEPYQLRVLLHANHTAVVDYLPQLGGGW</sequence>